<gene>
    <name evidence="1" type="ORF">KI387_028245</name>
</gene>
<keyword evidence="2" id="KW-1185">Reference proteome</keyword>
<comment type="caution">
    <text evidence="1">The sequence shown here is derived from an EMBL/GenBank/DDBJ whole genome shotgun (WGS) entry which is preliminary data.</text>
</comment>
<evidence type="ECO:0000313" key="2">
    <source>
        <dbReference type="Proteomes" id="UP000824469"/>
    </source>
</evidence>
<feature type="non-terminal residue" evidence="1">
    <location>
        <position position="1"/>
    </location>
</feature>
<sequence length="89" mass="9203">GTVIVTLIVISGRDCGMERTRFWNGVGGTDTMVGYVAIGICESMGVDGVMVWVVNEGTTDITGLTDTVDVVVIVGMGPSCETTGGKTDE</sequence>
<proteinExistence type="predicted"/>
<name>A0AA38FZR3_TAXCH</name>
<dbReference type="EMBL" id="JAHRHJ020000006">
    <property type="protein sequence ID" value="KAH9313210.1"/>
    <property type="molecule type" value="Genomic_DNA"/>
</dbReference>
<accession>A0AA38FZR3</accession>
<reference evidence="1 2" key="1">
    <citation type="journal article" date="2021" name="Nat. Plants">
        <title>The Taxus genome provides insights into paclitaxel biosynthesis.</title>
        <authorList>
            <person name="Xiong X."/>
            <person name="Gou J."/>
            <person name="Liao Q."/>
            <person name="Li Y."/>
            <person name="Zhou Q."/>
            <person name="Bi G."/>
            <person name="Li C."/>
            <person name="Du R."/>
            <person name="Wang X."/>
            <person name="Sun T."/>
            <person name="Guo L."/>
            <person name="Liang H."/>
            <person name="Lu P."/>
            <person name="Wu Y."/>
            <person name="Zhang Z."/>
            <person name="Ro D.K."/>
            <person name="Shang Y."/>
            <person name="Huang S."/>
            <person name="Yan J."/>
        </authorList>
    </citation>
    <scope>NUCLEOTIDE SEQUENCE [LARGE SCALE GENOMIC DNA]</scope>
    <source>
        <strain evidence="1">Ta-2019</strain>
    </source>
</reference>
<evidence type="ECO:0000313" key="1">
    <source>
        <dbReference type="EMBL" id="KAH9313210.1"/>
    </source>
</evidence>
<feature type="non-terminal residue" evidence="1">
    <location>
        <position position="89"/>
    </location>
</feature>
<protein>
    <submittedName>
        <fullName evidence="1">Uncharacterized protein</fullName>
    </submittedName>
</protein>
<dbReference type="Proteomes" id="UP000824469">
    <property type="component" value="Unassembled WGS sequence"/>
</dbReference>
<organism evidence="1 2">
    <name type="scientific">Taxus chinensis</name>
    <name type="common">Chinese yew</name>
    <name type="synonym">Taxus wallichiana var. chinensis</name>
    <dbReference type="NCBI Taxonomy" id="29808"/>
    <lineage>
        <taxon>Eukaryota</taxon>
        <taxon>Viridiplantae</taxon>
        <taxon>Streptophyta</taxon>
        <taxon>Embryophyta</taxon>
        <taxon>Tracheophyta</taxon>
        <taxon>Spermatophyta</taxon>
        <taxon>Pinopsida</taxon>
        <taxon>Pinidae</taxon>
        <taxon>Conifers II</taxon>
        <taxon>Cupressales</taxon>
        <taxon>Taxaceae</taxon>
        <taxon>Taxus</taxon>
    </lineage>
</organism>
<dbReference type="AlphaFoldDB" id="A0AA38FZR3"/>